<dbReference type="InterPro" id="IPR035979">
    <property type="entry name" value="RBD_domain_sf"/>
</dbReference>
<feature type="non-terminal residue" evidence="4">
    <location>
        <position position="1"/>
    </location>
</feature>
<dbReference type="Gene3D" id="3.30.460.10">
    <property type="entry name" value="Beta Polymerase, domain 2"/>
    <property type="match status" value="1"/>
</dbReference>
<dbReference type="SUPFAM" id="SSF54928">
    <property type="entry name" value="RNA-binding domain, RBD"/>
    <property type="match status" value="1"/>
</dbReference>
<dbReference type="GO" id="GO:0016607">
    <property type="term" value="C:nuclear speck"/>
    <property type="evidence" value="ECO:0007669"/>
    <property type="project" value="TreeGrafter"/>
</dbReference>
<dbReference type="SUPFAM" id="SSF81301">
    <property type="entry name" value="Nucleotidyltransferase"/>
    <property type="match status" value="1"/>
</dbReference>
<dbReference type="GO" id="GO:1990817">
    <property type="term" value="F:poly(A) RNA polymerase activity"/>
    <property type="evidence" value="ECO:0007669"/>
    <property type="project" value="TreeGrafter"/>
</dbReference>
<organism evidence="4 5">
    <name type="scientific">Vireo altiloquus</name>
    <name type="common">Black-whiskered vireo</name>
    <name type="synonym">Muscicapa altiloqua</name>
    <dbReference type="NCBI Taxonomy" id="34956"/>
    <lineage>
        <taxon>Eukaryota</taxon>
        <taxon>Metazoa</taxon>
        <taxon>Chordata</taxon>
        <taxon>Craniata</taxon>
        <taxon>Vertebrata</taxon>
        <taxon>Euteleostomi</taxon>
        <taxon>Archelosauria</taxon>
        <taxon>Archosauria</taxon>
        <taxon>Dinosauria</taxon>
        <taxon>Saurischia</taxon>
        <taxon>Theropoda</taxon>
        <taxon>Coelurosauria</taxon>
        <taxon>Aves</taxon>
        <taxon>Neognathae</taxon>
        <taxon>Neoaves</taxon>
        <taxon>Telluraves</taxon>
        <taxon>Australaves</taxon>
        <taxon>Passeriformes</taxon>
        <taxon>Corvoidea</taxon>
        <taxon>Vireonidae</taxon>
        <taxon>Vireoninae</taxon>
        <taxon>Vireo</taxon>
    </lineage>
</organism>
<evidence type="ECO:0000313" key="5">
    <source>
        <dbReference type="Proteomes" id="UP000589495"/>
    </source>
</evidence>
<name>A0A7K5L0F0_VIRAL</name>
<dbReference type="AlphaFoldDB" id="A0A7K5L0F0"/>
<dbReference type="PANTHER" id="PTHR12271:SF127">
    <property type="entry name" value="SPECKLE TARGETED PIP5K1A-REGULATED POLY(A) POLYMERASE"/>
    <property type="match status" value="1"/>
</dbReference>
<evidence type="ECO:0000256" key="1">
    <source>
        <dbReference type="SAM" id="MobiDB-lite"/>
    </source>
</evidence>
<dbReference type="InterPro" id="IPR054708">
    <property type="entry name" value="MTPAP-like_central"/>
</dbReference>
<dbReference type="Pfam" id="PF12874">
    <property type="entry name" value="zf-met"/>
    <property type="match status" value="1"/>
</dbReference>
<feature type="region of interest" description="Disordered" evidence="1">
    <location>
        <begin position="216"/>
        <end position="286"/>
    </location>
</feature>
<dbReference type="EMBL" id="VZRF01005225">
    <property type="protein sequence ID" value="NWT11999.1"/>
    <property type="molecule type" value="Genomic_DNA"/>
</dbReference>
<feature type="compositionally biased region" description="Basic and acidic residues" evidence="1">
    <location>
        <begin position="230"/>
        <end position="244"/>
    </location>
</feature>
<reference evidence="4 5" key="1">
    <citation type="submission" date="2019-09" db="EMBL/GenBank/DDBJ databases">
        <title>Bird 10,000 Genomes (B10K) Project - Family phase.</title>
        <authorList>
            <person name="Zhang G."/>
        </authorList>
    </citation>
    <scope>NUCLEOTIDE SEQUENCE [LARGE SCALE GENOMIC DNA]</scope>
    <source>
        <strain evidence="4">B10K-DU-001-22</strain>
        <tissue evidence="4">Muscle</tissue>
    </source>
</reference>
<evidence type="ECO:0000259" key="3">
    <source>
        <dbReference type="Pfam" id="PF22600"/>
    </source>
</evidence>
<dbReference type="InterPro" id="IPR043519">
    <property type="entry name" value="NT_sf"/>
</dbReference>
<dbReference type="InterPro" id="IPR012677">
    <property type="entry name" value="Nucleotide-bd_a/b_plait_sf"/>
</dbReference>
<comment type="caution">
    <text evidence="4">The sequence shown here is derived from an EMBL/GenBank/DDBJ whole genome shotgun (WGS) entry which is preliminary data.</text>
</comment>
<evidence type="ECO:0000259" key="2">
    <source>
        <dbReference type="Pfam" id="PF12874"/>
    </source>
</evidence>
<sequence length="286" mass="30450">EPLTDPATDPDVEPLHRGGFRCRLCQITAANRPSLVSHLTGKRHRRLRELRAERRAQELRSLFVSGFPRGTDPGRLREHFQAFGDVATVVMDKDKVREEGRTRHGACRDSGESRAGSGWGRGWGPSWSCWCGAGAAPTAPSAPSLPSLSLPQVQAQLELLVRALELSSAERHLRALLVALLGEVFREFFPGCSVVPYGSSVNGFDVHGCDLDLHLELGGQETPPEGTPSGDRDPQGTPSGDRDPQGTPSGDPQGQGTLNGDPQGQGTPNGDPQGQGTPQGVGDPPP</sequence>
<dbReference type="Proteomes" id="UP000589495">
    <property type="component" value="Unassembled WGS sequence"/>
</dbReference>
<dbReference type="PANTHER" id="PTHR12271">
    <property type="entry name" value="POLY A POLYMERASE CID PAP -RELATED"/>
    <property type="match status" value="1"/>
</dbReference>
<feature type="domain" description="Poly(A) RNA polymerase mitochondrial-like central palm" evidence="3">
    <location>
        <begin position="154"/>
        <end position="221"/>
    </location>
</feature>
<dbReference type="GO" id="GO:0003676">
    <property type="term" value="F:nucleic acid binding"/>
    <property type="evidence" value="ECO:0007669"/>
    <property type="project" value="InterPro"/>
</dbReference>
<proteinExistence type="predicted"/>
<dbReference type="InterPro" id="IPR013087">
    <property type="entry name" value="Znf_C2H2_type"/>
</dbReference>
<dbReference type="GO" id="GO:0031123">
    <property type="term" value="P:RNA 3'-end processing"/>
    <property type="evidence" value="ECO:0007669"/>
    <property type="project" value="TreeGrafter"/>
</dbReference>
<dbReference type="Gene3D" id="3.30.70.330">
    <property type="match status" value="1"/>
</dbReference>
<feature type="compositionally biased region" description="Polar residues" evidence="1">
    <location>
        <begin position="246"/>
        <end position="278"/>
    </location>
</feature>
<dbReference type="Pfam" id="PF22600">
    <property type="entry name" value="MTPAP-like_central"/>
    <property type="match status" value="1"/>
</dbReference>
<evidence type="ECO:0000313" key="4">
    <source>
        <dbReference type="EMBL" id="NWT11999.1"/>
    </source>
</evidence>
<feature type="domain" description="C2H2-type" evidence="2">
    <location>
        <begin position="20"/>
        <end position="44"/>
    </location>
</feature>
<keyword evidence="5" id="KW-1185">Reference proteome</keyword>
<accession>A0A7K5L0F0</accession>
<protein>
    <submittedName>
        <fullName evidence="4">STPAP polymerase</fullName>
    </submittedName>
</protein>
<feature type="non-terminal residue" evidence="4">
    <location>
        <position position="286"/>
    </location>
</feature>
<gene>
    <name evidence="4" type="primary">Tut1_0</name>
    <name evidence="4" type="ORF">VIRALT_R15610</name>
</gene>